<dbReference type="EMBL" id="LWDX02056756">
    <property type="protein sequence ID" value="OEL18383.1"/>
    <property type="molecule type" value="Genomic_DNA"/>
</dbReference>
<protein>
    <submittedName>
        <fullName evidence="1">Uncharacterized protein</fullName>
    </submittedName>
</protein>
<organism evidence="1 2">
    <name type="scientific">Dichanthelium oligosanthes</name>
    <dbReference type="NCBI Taxonomy" id="888268"/>
    <lineage>
        <taxon>Eukaryota</taxon>
        <taxon>Viridiplantae</taxon>
        <taxon>Streptophyta</taxon>
        <taxon>Embryophyta</taxon>
        <taxon>Tracheophyta</taxon>
        <taxon>Spermatophyta</taxon>
        <taxon>Magnoliopsida</taxon>
        <taxon>Liliopsida</taxon>
        <taxon>Poales</taxon>
        <taxon>Poaceae</taxon>
        <taxon>PACMAD clade</taxon>
        <taxon>Panicoideae</taxon>
        <taxon>Panicodae</taxon>
        <taxon>Paniceae</taxon>
        <taxon>Dichantheliinae</taxon>
        <taxon>Dichanthelium</taxon>
    </lineage>
</organism>
<comment type="caution">
    <text evidence="1">The sequence shown here is derived from an EMBL/GenBank/DDBJ whole genome shotgun (WGS) entry which is preliminary data.</text>
</comment>
<gene>
    <name evidence="1" type="ORF">BAE44_0020599</name>
</gene>
<name>A0A1E5UZP5_9POAL</name>
<keyword evidence="2" id="KW-1185">Reference proteome</keyword>
<dbReference type="Proteomes" id="UP000095767">
    <property type="component" value="Unassembled WGS sequence"/>
</dbReference>
<evidence type="ECO:0000313" key="1">
    <source>
        <dbReference type="EMBL" id="OEL18383.1"/>
    </source>
</evidence>
<accession>A0A1E5UZP5</accession>
<evidence type="ECO:0000313" key="2">
    <source>
        <dbReference type="Proteomes" id="UP000095767"/>
    </source>
</evidence>
<reference evidence="1 2" key="1">
    <citation type="submission" date="2016-09" db="EMBL/GenBank/DDBJ databases">
        <title>The draft genome of Dichanthelium oligosanthes: A C3 panicoid grass species.</title>
        <authorList>
            <person name="Studer A.J."/>
            <person name="Schnable J.C."/>
            <person name="Brutnell T.P."/>
        </authorList>
    </citation>
    <scope>NUCLEOTIDE SEQUENCE [LARGE SCALE GENOMIC DNA]</scope>
    <source>
        <strain evidence="2">cv. Kellogg 1175</strain>
        <tissue evidence="1">Leaf</tissue>
    </source>
</reference>
<proteinExistence type="predicted"/>
<sequence>MACRCPITCRCPMMRYLNMSHRFSAIVDSFLRQKASTLETCTIFKPSLVALMIIA</sequence>
<dbReference type="AlphaFoldDB" id="A0A1E5UZP5"/>